<keyword evidence="3" id="KW-0732">Signal</keyword>
<sequence length="277" mass="29814">MKLRSLALALSFAVATTGVVAPTVQAQESRTMAEQYEPEFSPIPKPFIGTTTSGESATLPYSGVPSGTEMTVLHPNFGSDGDKENGLLVRVNVGDNIWLHMFPGDLRGTSASNSVDFFVAYPDGSTEVVEHTFTVYPLQKFLHSPRIDNAFVYKGVESRLKIEDLPEDAQIQIIEAPDGWEFDVEGDILKVNASEAVTRDVIAYTTFADGSNLITTFYISAQPVLPDSKPESDSEPTPDPEPAEQSGSSSEGTIIALILGLLGLGGAAAFFFTQMNR</sequence>
<evidence type="ECO:0000256" key="1">
    <source>
        <dbReference type="SAM" id="MobiDB-lite"/>
    </source>
</evidence>
<evidence type="ECO:0008006" key="6">
    <source>
        <dbReference type="Google" id="ProtNLM"/>
    </source>
</evidence>
<evidence type="ECO:0000256" key="3">
    <source>
        <dbReference type="SAM" id="SignalP"/>
    </source>
</evidence>
<evidence type="ECO:0000313" key="5">
    <source>
        <dbReference type="Proteomes" id="UP000703315"/>
    </source>
</evidence>
<feature type="signal peptide" evidence="3">
    <location>
        <begin position="1"/>
        <end position="26"/>
    </location>
</feature>
<comment type="caution">
    <text evidence="4">The sequence shown here is derived from an EMBL/GenBank/DDBJ whole genome shotgun (WGS) entry which is preliminary data.</text>
</comment>
<gene>
    <name evidence="4" type="ORF">K8V32_14155</name>
</gene>
<feature type="region of interest" description="Disordered" evidence="1">
    <location>
        <begin position="224"/>
        <end position="250"/>
    </location>
</feature>
<reference evidence="4" key="2">
    <citation type="submission" date="2021-09" db="EMBL/GenBank/DDBJ databases">
        <authorList>
            <person name="Gilroy R."/>
        </authorList>
    </citation>
    <scope>NUCLEOTIDE SEQUENCE</scope>
    <source>
        <strain evidence="4">ChiHjej13B12-14962</strain>
    </source>
</reference>
<keyword evidence="2" id="KW-0472">Membrane</keyword>
<dbReference type="EMBL" id="DYXC01000166">
    <property type="protein sequence ID" value="HJF15908.1"/>
    <property type="molecule type" value="Genomic_DNA"/>
</dbReference>
<reference evidence="4" key="1">
    <citation type="journal article" date="2021" name="PeerJ">
        <title>Extensive microbial diversity within the chicken gut microbiome revealed by metagenomics and culture.</title>
        <authorList>
            <person name="Gilroy R."/>
            <person name="Ravi A."/>
            <person name="Getino M."/>
            <person name="Pursley I."/>
            <person name="Horton D.L."/>
            <person name="Alikhan N.F."/>
            <person name="Baker D."/>
            <person name="Gharbi K."/>
            <person name="Hall N."/>
            <person name="Watson M."/>
            <person name="Adriaenssens E.M."/>
            <person name="Foster-Nyarko E."/>
            <person name="Jarju S."/>
            <person name="Secka A."/>
            <person name="Antonio M."/>
            <person name="Oren A."/>
            <person name="Chaudhuri R.R."/>
            <person name="La Ragione R."/>
            <person name="Hildebrand F."/>
            <person name="Pallen M.J."/>
        </authorList>
    </citation>
    <scope>NUCLEOTIDE SEQUENCE</scope>
    <source>
        <strain evidence="4">ChiHjej13B12-14962</strain>
    </source>
</reference>
<feature type="chain" id="PRO_5036735238" description="Gram-positive cocci surface proteins LPxTG domain-containing protein" evidence="3">
    <location>
        <begin position="27"/>
        <end position="277"/>
    </location>
</feature>
<protein>
    <recommendedName>
        <fullName evidence="6">Gram-positive cocci surface proteins LPxTG domain-containing protein</fullName>
    </recommendedName>
</protein>
<dbReference type="AlphaFoldDB" id="A0A921K8U2"/>
<name>A0A921K8U2_9MICC</name>
<dbReference type="Proteomes" id="UP000703315">
    <property type="component" value="Unassembled WGS sequence"/>
</dbReference>
<evidence type="ECO:0000256" key="2">
    <source>
        <dbReference type="SAM" id="Phobius"/>
    </source>
</evidence>
<keyword evidence="2" id="KW-0812">Transmembrane</keyword>
<proteinExistence type="predicted"/>
<organism evidence="4 5">
    <name type="scientific">Enteractinococcus helveticum</name>
    <dbReference type="NCBI Taxonomy" id="1837282"/>
    <lineage>
        <taxon>Bacteria</taxon>
        <taxon>Bacillati</taxon>
        <taxon>Actinomycetota</taxon>
        <taxon>Actinomycetes</taxon>
        <taxon>Micrococcales</taxon>
        <taxon>Micrococcaceae</taxon>
    </lineage>
</organism>
<dbReference type="RefSeq" id="WP_303908885.1">
    <property type="nucleotide sequence ID" value="NZ_DYXC01000166.1"/>
</dbReference>
<feature type="transmembrane region" description="Helical" evidence="2">
    <location>
        <begin position="254"/>
        <end position="273"/>
    </location>
</feature>
<feature type="compositionally biased region" description="Acidic residues" evidence="1">
    <location>
        <begin position="233"/>
        <end position="242"/>
    </location>
</feature>
<evidence type="ECO:0000313" key="4">
    <source>
        <dbReference type="EMBL" id="HJF15908.1"/>
    </source>
</evidence>
<keyword evidence="2" id="KW-1133">Transmembrane helix</keyword>
<accession>A0A921K8U2</accession>